<accession>A0ABR4II05</accession>
<reference evidence="3 4" key="1">
    <citation type="submission" date="2024-07" db="EMBL/GenBank/DDBJ databases">
        <title>Section-level genome sequencing and comparative genomics of Aspergillus sections Usti and Cavernicolus.</title>
        <authorList>
            <consortium name="Lawrence Berkeley National Laboratory"/>
            <person name="Nybo J.L."/>
            <person name="Vesth T.C."/>
            <person name="Theobald S."/>
            <person name="Frisvad J.C."/>
            <person name="Larsen T.O."/>
            <person name="Kjaerboelling I."/>
            <person name="Rothschild-Mancinelli K."/>
            <person name="Lyhne E.K."/>
            <person name="Kogle M.E."/>
            <person name="Barry K."/>
            <person name="Clum A."/>
            <person name="Na H."/>
            <person name="Ledsgaard L."/>
            <person name="Lin J."/>
            <person name="Lipzen A."/>
            <person name="Kuo A."/>
            <person name="Riley R."/>
            <person name="Mondo S."/>
            <person name="LaButti K."/>
            <person name="Haridas S."/>
            <person name="Pangalinan J."/>
            <person name="Salamov A.A."/>
            <person name="Simmons B.A."/>
            <person name="Magnuson J.K."/>
            <person name="Chen J."/>
            <person name="Drula E."/>
            <person name="Henrissat B."/>
            <person name="Wiebenga A."/>
            <person name="Lubbers R.J."/>
            <person name="Gomes A.C."/>
            <person name="Makela M.R."/>
            <person name="Stajich J."/>
            <person name="Grigoriev I.V."/>
            <person name="Mortensen U.H."/>
            <person name="De vries R.P."/>
            <person name="Baker S.E."/>
            <person name="Andersen M.R."/>
        </authorList>
    </citation>
    <scope>NUCLEOTIDE SEQUENCE [LARGE SCALE GENOMIC DNA]</scope>
    <source>
        <strain evidence="3 4">CBS 600.67</strain>
    </source>
</reference>
<gene>
    <name evidence="3" type="ORF">BDW59DRAFT_160344</name>
</gene>
<evidence type="ECO:0000313" key="3">
    <source>
        <dbReference type="EMBL" id="KAL2827381.1"/>
    </source>
</evidence>
<keyword evidence="4" id="KW-1185">Reference proteome</keyword>
<dbReference type="PANTHER" id="PTHR11803">
    <property type="entry name" value="2-IMINOBUTANOATE/2-IMINOPROPANOATE DEAMINASE RIDA"/>
    <property type="match status" value="1"/>
</dbReference>
<dbReference type="SUPFAM" id="SSF55298">
    <property type="entry name" value="YjgF-like"/>
    <property type="match status" value="1"/>
</dbReference>
<evidence type="ECO:0000256" key="2">
    <source>
        <dbReference type="SAM" id="MobiDB-lite"/>
    </source>
</evidence>
<dbReference type="Proteomes" id="UP001610335">
    <property type="component" value="Unassembled WGS sequence"/>
</dbReference>
<sequence>MTSKSTPVVTIANRADNTRQSPTLSDISIVHFPPNNPTLAFLHTSGQVGSPPPNTNNPFPHTFREQASNAFANVAACLAVGGATSRDISKLTIYIVDINMEIMRDDLIEVITAFFNDGEGQVHKPPSSLIGVAGLADGKFLIEVEAEAVVSLV</sequence>
<protein>
    <submittedName>
        <fullName evidence="3">Endoribonuclease L-PSP/chorismate mutase-like protein</fullName>
    </submittedName>
</protein>
<dbReference type="InterPro" id="IPR006175">
    <property type="entry name" value="YjgF/YER057c/UK114"/>
</dbReference>
<dbReference type="EMBL" id="JBFXLS010000025">
    <property type="protein sequence ID" value="KAL2827381.1"/>
    <property type="molecule type" value="Genomic_DNA"/>
</dbReference>
<dbReference type="Pfam" id="PF01042">
    <property type="entry name" value="Ribonuc_L-PSP"/>
    <property type="match status" value="1"/>
</dbReference>
<evidence type="ECO:0000313" key="4">
    <source>
        <dbReference type="Proteomes" id="UP001610335"/>
    </source>
</evidence>
<dbReference type="CDD" id="cd00448">
    <property type="entry name" value="YjgF_YER057c_UK114_family"/>
    <property type="match status" value="1"/>
</dbReference>
<feature type="region of interest" description="Disordered" evidence="2">
    <location>
        <begin position="1"/>
        <end position="22"/>
    </location>
</feature>
<organism evidence="3 4">
    <name type="scientific">Aspergillus cavernicola</name>
    <dbReference type="NCBI Taxonomy" id="176166"/>
    <lineage>
        <taxon>Eukaryota</taxon>
        <taxon>Fungi</taxon>
        <taxon>Dikarya</taxon>
        <taxon>Ascomycota</taxon>
        <taxon>Pezizomycotina</taxon>
        <taxon>Eurotiomycetes</taxon>
        <taxon>Eurotiomycetidae</taxon>
        <taxon>Eurotiales</taxon>
        <taxon>Aspergillaceae</taxon>
        <taxon>Aspergillus</taxon>
        <taxon>Aspergillus subgen. Nidulantes</taxon>
    </lineage>
</organism>
<dbReference type="PANTHER" id="PTHR11803:SF58">
    <property type="entry name" value="PROTEIN HMF1-RELATED"/>
    <property type="match status" value="1"/>
</dbReference>
<dbReference type="InterPro" id="IPR035959">
    <property type="entry name" value="RutC-like_sf"/>
</dbReference>
<name>A0ABR4II05_9EURO</name>
<proteinExistence type="inferred from homology"/>
<evidence type="ECO:0000256" key="1">
    <source>
        <dbReference type="ARBA" id="ARBA00010552"/>
    </source>
</evidence>
<comment type="caution">
    <text evidence="3">The sequence shown here is derived from an EMBL/GenBank/DDBJ whole genome shotgun (WGS) entry which is preliminary data.</text>
</comment>
<comment type="similarity">
    <text evidence="1">Belongs to the RutC family.</text>
</comment>
<dbReference type="Gene3D" id="3.30.1330.40">
    <property type="entry name" value="RutC-like"/>
    <property type="match status" value="1"/>
</dbReference>